<keyword evidence="2" id="KW-1185">Reference proteome</keyword>
<evidence type="ECO:0000313" key="1">
    <source>
        <dbReference type="EMBL" id="GBN40660.1"/>
    </source>
</evidence>
<protein>
    <submittedName>
        <fullName evidence="1">Uncharacterized protein</fullName>
    </submittedName>
</protein>
<evidence type="ECO:0000313" key="2">
    <source>
        <dbReference type="Proteomes" id="UP000499080"/>
    </source>
</evidence>
<gene>
    <name evidence="1" type="ORF">AVEN_73341_1</name>
</gene>
<name>A0A4Y2NQ35_ARAVE</name>
<organism evidence="1 2">
    <name type="scientific">Araneus ventricosus</name>
    <name type="common">Orbweaver spider</name>
    <name type="synonym">Epeira ventricosa</name>
    <dbReference type="NCBI Taxonomy" id="182803"/>
    <lineage>
        <taxon>Eukaryota</taxon>
        <taxon>Metazoa</taxon>
        <taxon>Ecdysozoa</taxon>
        <taxon>Arthropoda</taxon>
        <taxon>Chelicerata</taxon>
        <taxon>Arachnida</taxon>
        <taxon>Araneae</taxon>
        <taxon>Araneomorphae</taxon>
        <taxon>Entelegynae</taxon>
        <taxon>Araneoidea</taxon>
        <taxon>Araneidae</taxon>
        <taxon>Araneus</taxon>
    </lineage>
</organism>
<dbReference type="EMBL" id="BGPR01009537">
    <property type="protein sequence ID" value="GBN40660.1"/>
    <property type="molecule type" value="Genomic_DNA"/>
</dbReference>
<sequence length="90" mass="10650">MAFIFNLHIHHQQRPRWLGGNISASEQEDSRFETPFKRIGFTPNSSGSDVLRLVWLRSTCWLRYRSHLLTKVQNYELRPEIVLVRLQIGT</sequence>
<accession>A0A4Y2NQ35</accession>
<reference evidence="1 2" key="1">
    <citation type="journal article" date="2019" name="Sci. Rep.">
        <title>Orb-weaving spider Araneus ventricosus genome elucidates the spidroin gene catalogue.</title>
        <authorList>
            <person name="Kono N."/>
            <person name="Nakamura H."/>
            <person name="Ohtoshi R."/>
            <person name="Moran D.A.P."/>
            <person name="Shinohara A."/>
            <person name="Yoshida Y."/>
            <person name="Fujiwara M."/>
            <person name="Mori M."/>
            <person name="Tomita M."/>
            <person name="Arakawa K."/>
        </authorList>
    </citation>
    <scope>NUCLEOTIDE SEQUENCE [LARGE SCALE GENOMIC DNA]</scope>
</reference>
<dbReference type="Proteomes" id="UP000499080">
    <property type="component" value="Unassembled WGS sequence"/>
</dbReference>
<comment type="caution">
    <text evidence="1">The sequence shown here is derived from an EMBL/GenBank/DDBJ whole genome shotgun (WGS) entry which is preliminary data.</text>
</comment>
<proteinExistence type="predicted"/>
<dbReference type="AlphaFoldDB" id="A0A4Y2NQ35"/>